<dbReference type="InterPro" id="IPR012495">
    <property type="entry name" value="TadE-like_dom"/>
</dbReference>
<keyword evidence="4" id="KW-1185">Reference proteome</keyword>
<dbReference type="Proteomes" id="UP001382935">
    <property type="component" value="Chromosome"/>
</dbReference>
<evidence type="ECO:0000313" key="4">
    <source>
        <dbReference type="Proteomes" id="UP001382935"/>
    </source>
</evidence>
<gene>
    <name evidence="3" type="ORF">V6R86_05445</name>
</gene>
<evidence type="ECO:0000256" key="1">
    <source>
        <dbReference type="SAM" id="Phobius"/>
    </source>
</evidence>
<proteinExistence type="predicted"/>
<sequence>MSRATLFRSETGATAAEFALVVPLLILFLFGIIDVGRLMWELNQAEKATQMGVRYAVVSDPVASVINTDFVGDFSIPGGDPVPSDVFEKAVCDNAACEVSGEATSDHDSTAFGNIVSWMQRFDGRVQPANVTVTYTNVGLGYSGNPTGPDVSPLTTVEVSGLSFSPIILFGGTLPLPSVRASLTMEDGECSVTGDCNGSN</sequence>
<keyword evidence="1" id="KW-0472">Membrane</keyword>
<feature type="domain" description="TadE-like" evidence="2">
    <location>
        <begin position="12"/>
        <end position="54"/>
    </location>
</feature>
<protein>
    <submittedName>
        <fullName evidence="3">TadE/TadG family type IV pilus assembly protein</fullName>
    </submittedName>
</protein>
<reference evidence="3 4" key="1">
    <citation type="submission" date="2024-02" db="EMBL/GenBank/DDBJ databases">
        <title>Full genome sequence of Sphingomonas kaistensis.</title>
        <authorList>
            <person name="Poletto B.L."/>
            <person name="Silva G."/>
            <person name="Galante D."/>
            <person name="Campos K.R."/>
            <person name="Santos M.B.N."/>
            <person name="Sacchi C.T."/>
        </authorList>
    </citation>
    <scope>NUCLEOTIDE SEQUENCE [LARGE SCALE GENOMIC DNA]</scope>
    <source>
        <strain evidence="3 4">MA4R</strain>
    </source>
</reference>
<accession>A0ABZ2FZ83</accession>
<keyword evidence="1" id="KW-1133">Transmembrane helix</keyword>
<dbReference type="Pfam" id="PF07811">
    <property type="entry name" value="TadE"/>
    <property type="match status" value="1"/>
</dbReference>
<evidence type="ECO:0000313" key="3">
    <source>
        <dbReference type="EMBL" id="WWM70138.1"/>
    </source>
</evidence>
<name>A0ABZ2FZ83_9SPHN</name>
<feature type="transmembrane region" description="Helical" evidence="1">
    <location>
        <begin position="20"/>
        <end position="40"/>
    </location>
</feature>
<dbReference type="RefSeq" id="WP_338502755.1">
    <property type="nucleotide sequence ID" value="NZ_CP145607.1"/>
</dbReference>
<keyword evidence="1" id="KW-0812">Transmembrane</keyword>
<evidence type="ECO:0000259" key="2">
    <source>
        <dbReference type="Pfam" id="PF07811"/>
    </source>
</evidence>
<organism evidence="3 4">
    <name type="scientific">Sphingomonas kaistensis</name>
    <dbReference type="NCBI Taxonomy" id="298708"/>
    <lineage>
        <taxon>Bacteria</taxon>
        <taxon>Pseudomonadati</taxon>
        <taxon>Pseudomonadota</taxon>
        <taxon>Alphaproteobacteria</taxon>
        <taxon>Sphingomonadales</taxon>
        <taxon>Sphingomonadaceae</taxon>
        <taxon>Sphingomonas</taxon>
    </lineage>
</organism>
<dbReference type="EMBL" id="CP145607">
    <property type="protein sequence ID" value="WWM70138.1"/>
    <property type="molecule type" value="Genomic_DNA"/>
</dbReference>